<reference evidence="1" key="1">
    <citation type="submission" date="2022-06" db="EMBL/GenBank/DDBJ databases">
        <title>Phylogenomic reconstructions and comparative analyses of Kickxellomycotina fungi.</title>
        <authorList>
            <person name="Reynolds N.K."/>
            <person name="Stajich J.E."/>
            <person name="Barry K."/>
            <person name="Grigoriev I.V."/>
            <person name="Crous P."/>
            <person name="Smith M.E."/>
        </authorList>
    </citation>
    <scope>NUCLEOTIDE SEQUENCE</scope>
    <source>
        <strain evidence="1">RSA 2271</strain>
    </source>
</reference>
<feature type="non-terminal residue" evidence="1">
    <location>
        <position position="132"/>
    </location>
</feature>
<comment type="caution">
    <text evidence="1">The sequence shown here is derived from an EMBL/GenBank/DDBJ whole genome shotgun (WGS) entry which is preliminary data.</text>
</comment>
<dbReference type="EMBL" id="JAMZIH010004976">
    <property type="protein sequence ID" value="KAJ1676108.1"/>
    <property type="molecule type" value="Genomic_DNA"/>
</dbReference>
<accession>A0ACC1HHN7</accession>
<organism evidence="1 2">
    <name type="scientific">Spiromyces aspiralis</name>
    <dbReference type="NCBI Taxonomy" id="68401"/>
    <lineage>
        <taxon>Eukaryota</taxon>
        <taxon>Fungi</taxon>
        <taxon>Fungi incertae sedis</taxon>
        <taxon>Zoopagomycota</taxon>
        <taxon>Kickxellomycotina</taxon>
        <taxon>Kickxellomycetes</taxon>
        <taxon>Kickxellales</taxon>
        <taxon>Kickxellaceae</taxon>
        <taxon>Spiromyces</taxon>
    </lineage>
</organism>
<keyword evidence="2" id="KW-1185">Reference proteome</keyword>
<gene>
    <name evidence="1" type="ORF">EV182_008870</name>
</gene>
<proteinExistence type="predicted"/>
<name>A0ACC1HHN7_9FUNG</name>
<dbReference type="Proteomes" id="UP001145114">
    <property type="component" value="Unassembled WGS sequence"/>
</dbReference>
<sequence>TYGVNKHTRREEDDSELENLTIREWRYGSFDKIASKKRAYLDNEWIFRREILAGFNPNMEHWTMLASIALELRATLIDQEGEPGCKGSLKRPKQSGPLAGPRFYRNGGNKDRIDPFEQRAKHWKTISAELLG</sequence>
<evidence type="ECO:0000313" key="2">
    <source>
        <dbReference type="Proteomes" id="UP001145114"/>
    </source>
</evidence>
<evidence type="ECO:0000313" key="1">
    <source>
        <dbReference type="EMBL" id="KAJ1676108.1"/>
    </source>
</evidence>
<feature type="non-terminal residue" evidence="1">
    <location>
        <position position="1"/>
    </location>
</feature>
<protein>
    <submittedName>
        <fullName evidence="1">Uncharacterized protein</fullName>
    </submittedName>
</protein>